<gene>
    <name evidence="1" type="ORF">Tco_1132305</name>
</gene>
<evidence type="ECO:0000313" key="2">
    <source>
        <dbReference type="Proteomes" id="UP001151760"/>
    </source>
</evidence>
<reference evidence="1" key="2">
    <citation type="submission" date="2022-01" db="EMBL/GenBank/DDBJ databases">
        <authorList>
            <person name="Yamashiro T."/>
            <person name="Shiraishi A."/>
            <person name="Satake H."/>
            <person name="Nakayama K."/>
        </authorList>
    </citation>
    <scope>NUCLEOTIDE SEQUENCE</scope>
</reference>
<dbReference type="EMBL" id="BQNB010021770">
    <property type="protein sequence ID" value="GJU09909.1"/>
    <property type="molecule type" value="Genomic_DNA"/>
</dbReference>
<proteinExistence type="predicted"/>
<accession>A0ABQ5JBJ7</accession>
<reference evidence="1" key="1">
    <citation type="journal article" date="2022" name="Int. J. Mol. Sci.">
        <title>Draft Genome of Tanacetum Coccineum: Genomic Comparison of Closely Related Tanacetum-Family Plants.</title>
        <authorList>
            <person name="Yamashiro T."/>
            <person name="Shiraishi A."/>
            <person name="Nakayama K."/>
            <person name="Satake H."/>
        </authorList>
    </citation>
    <scope>NUCLEOTIDE SEQUENCE</scope>
</reference>
<protein>
    <submittedName>
        <fullName evidence="1">Uncharacterized protein</fullName>
    </submittedName>
</protein>
<organism evidence="1 2">
    <name type="scientific">Tanacetum coccineum</name>
    <dbReference type="NCBI Taxonomy" id="301880"/>
    <lineage>
        <taxon>Eukaryota</taxon>
        <taxon>Viridiplantae</taxon>
        <taxon>Streptophyta</taxon>
        <taxon>Embryophyta</taxon>
        <taxon>Tracheophyta</taxon>
        <taxon>Spermatophyta</taxon>
        <taxon>Magnoliopsida</taxon>
        <taxon>eudicotyledons</taxon>
        <taxon>Gunneridae</taxon>
        <taxon>Pentapetalae</taxon>
        <taxon>asterids</taxon>
        <taxon>campanulids</taxon>
        <taxon>Asterales</taxon>
        <taxon>Asteraceae</taxon>
        <taxon>Asteroideae</taxon>
        <taxon>Anthemideae</taxon>
        <taxon>Anthemidinae</taxon>
        <taxon>Tanacetum</taxon>
    </lineage>
</organism>
<dbReference type="Proteomes" id="UP001151760">
    <property type="component" value="Unassembled WGS sequence"/>
</dbReference>
<comment type="caution">
    <text evidence="1">The sequence shown here is derived from an EMBL/GenBank/DDBJ whole genome shotgun (WGS) entry which is preliminary data.</text>
</comment>
<name>A0ABQ5JBJ7_9ASTR</name>
<sequence>MESAEKVVLESRYWLHDEDLFQEVDKYGGVDSPFVLYLDYWRGSSLNLSYQNPSQGGSPAGIHGLFSGWYCGLASRKVTLGVSMAWAKGVTTGTLVRYETSCSRLPVICVIDWICMLACEYRDDKKDVRKSG</sequence>
<keyword evidence="2" id="KW-1185">Reference proteome</keyword>
<evidence type="ECO:0000313" key="1">
    <source>
        <dbReference type="EMBL" id="GJU09909.1"/>
    </source>
</evidence>